<evidence type="ECO:0000313" key="3">
    <source>
        <dbReference type="Proteomes" id="UP001431783"/>
    </source>
</evidence>
<dbReference type="Proteomes" id="UP001431783">
    <property type="component" value="Unassembled WGS sequence"/>
</dbReference>
<dbReference type="AlphaFoldDB" id="A0AAW1V4T3"/>
<gene>
    <name evidence="2" type="ORF">WA026_000639</name>
</gene>
<name>A0AAW1V4T3_9CUCU</name>
<protein>
    <submittedName>
        <fullName evidence="2">Uncharacterized protein</fullName>
    </submittedName>
</protein>
<reference evidence="2 3" key="1">
    <citation type="submission" date="2023-03" db="EMBL/GenBank/DDBJ databases">
        <title>Genome insight into feeding habits of ladybird beetles.</title>
        <authorList>
            <person name="Li H.-S."/>
            <person name="Huang Y.-H."/>
            <person name="Pang H."/>
        </authorList>
    </citation>
    <scope>NUCLEOTIDE SEQUENCE [LARGE SCALE GENOMIC DNA]</scope>
    <source>
        <strain evidence="2">SYSU_2023b</strain>
        <tissue evidence="2">Whole body</tissue>
    </source>
</reference>
<dbReference type="EMBL" id="JARQZJ010000121">
    <property type="protein sequence ID" value="KAK9888388.1"/>
    <property type="molecule type" value="Genomic_DNA"/>
</dbReference>
<evidence type="ECO:0000256" key="1">
    <source>
        <dbReference type="SAM" id="MobiDB-lite"/>
    </source>
</evidence>
<organism evidence="2 3">
    <name type="scientific">Henosepilachna vigintioctopunctata</name>
    <dbReference type="NCBI Taxonomy" id="420089"/>
    <lineage>
        <taxon>Eukaryota</taxon>
        <taxon>Metazoa</taxon>
        <taxon>Ecdysozoa</taxon>
        <taxon>Arthropoda</taxon>
        <taxon>Hexapoda</taxon>
        <taxon>Insecta</taxon>
        <taxon>Pterygota</taxon>
        <taxon>Neoptera</taxon>
        <taxon>Endopterygota</taxon>
        <taxon>Coleoptera</taxon>
        <taxon>Polyphaga</taxon>
        <taxon>Cucujiformia</taxon>
        <taxon>Coccinelloidea</taxon>
        <taxon>Coccinellidae</taxon>
        <taxon>Epilachninae</taxon>
        <taxon>Epilachnini</taxon>
        <taxon>Henosepilachna</taxon>
    </lineage>
</organism>
<feature type="compositionally biased region" description="Low complexity" evidence="1">
    <location>
        <begin position="91"/>
        <end position="103"/>
    </location>
</feature>
<comment type="caution">
    <text evidence="2">The sequence shown here is derived from an EMBL/GenBank/DDBJ whole genome shotgun (WGS) entry which is preliminary data.</text>
</comment>
<proteinExistence type="predicted"/>
<feature type="compositionally biased region" description="Basic and acidic residues" evidence="1">
    <location>
        <begin position="104"/>
        <end position="129"/>
    </location>
</feature>
<feature type="region of interest" description="Disordered" evidence="1">
    <location>
        <begin position="37"/>
        <end position="136"/>
    </location>
</feature>
<evidence type="ECO:0000313" key="2">
    <source>
        <dbReference type="EMBL" id="KAK9888388.1"/>
    </source>
</evidence>
<accession>A0AAW1V4T3</accession>
<sequence>MLDTHFVISLFDFSVIRKNFRPEKLAADGKLAHQFWISYPPPAAGSSASSKDKEKDKEEAEKRGSKDRERQLDYDAAVKEHQRSSQREQWQIRQLDNDLLQQRQSERDREREQKELAEQRLVLADDHEYSPFSSSM</sequence>
<feature type="compositionally biased region" description="Basic and acidic residues" evidence="1">
    <location>
        <begin position="50"/>
        <end position="86"/>
    </location>
</feature>
<keyword evidence="3" id="KW-1185">Reference proteome</keyword>